<evidence type="ECO:0000256" key="1">
    <source>
        <dbReference type="ARBA" id="ARBA00004651"/>
    </source>
</evidence>
<dbReference type="SUPFAM" id="SSF90123">
    <property type="entry name" value="ABC transporter transmembrane region"/>
    <property type="match status" value="1"/>
</dbReference>
<evidence type="ECO:0000313" key="10">
    <source>
        <dbReference type="EMBL" id="CAH2030769.1"/>
    </source>
</evidence>
<name>A0ABN8HD83_9BACT</name>
<dbReference type="PROSITE" id="PS50929">
    <property type="entry name" value="ABC_TM1F"/>
    <property type="match status" value="1"/>
</dbReference>
<dbReference type="PROSITE" id="PS50893">
    <property type="entry name" value="ABC_TRANSPORTER_2"/>
    <property type="match status" value="1"/>
</dbReference>
<dbReference type="InterPro" id="IPR036640">
    <property type="entry name" value="ABC1_TM_sf"/>
</dbReference>
<evidence type="ECO:0000256" key="6">
    <source>
        <dbReference type="ARBA" id="ARBA00023136"/>
    </source>
</evidence>
<evidence type="ECO:0000256" key="3">
    <source>
        <dbReference type="ARBA" id="ARBA00022741"/>
    </source>
</evidence>
<organism evidence="10 11">
    <name type="scientific">Trichlorobacter ammonificans</name>
    <dbReference type="NCBI Taxonomy" id="2916410"/>
    <lineage>
        <taxon>Bacteria</taxon>
        <taxon>Pseudomonadati</taxon>
        <taxon>Thermodesulfobacteriota</taxon>
        <taxon>Desulfuromonadia</taxon>
        <taxon>Geobacterales</taxon>
        <taxon>Geobacteraceae</taxon>
        <taxon>Trichlorobacter</taxon>
    </lineage>
</organism>
<evidence type="ECO:0000256" key="5">
    <source>
        <dbReference type="ARBA" id="ARBA00022989"/>
    </source>
</evidence>
<evidence type="ECO:0000313" key="11">
    <source>
        <dbReference type="Proteomes" id="UP001295463"/>
    </source>
</evidence>
<dbReference type="Gene3D" id="1.20.1560.10">
    <property type="entry name" value="ABC transporter type 1, transmembrane domain"/>
    <property type="match status" value="1"/>
</dbReference>
<accession>A0ABN8HD83</accession>
<evidence type="ECO:0000259" key="9">
    <source>
        <dbReference type="PROSITE" id="PS50929"/>
    </source>
</evidence>
<dbReference type="InterPro" id="IPR003593">
    <property type="entry name" value="AAA+_ATPase"/>
</dbReference>
<feature type="domain" description="ABC transmembrane type-1" evidence="9">
    <location>
        <begin position="170"/>
        <end position="448"/>
    </location>
</feature>
<protein>
    <submittedName>
        <fullName evidence="10">ABC transporter, ATP-binding/membrane protein</fullName>
    </submittedName>
</protein>
<keyword evidence="6 7" id="KW-0472">Membrane</keyword>
<dbReference type="InterPro" id="IPR011527">
    <property type="entry name" value="ABC1_TM_dom"/>
</dbReference>
<feature type="domain" description="ABC transporter" evidence="8">
    <location>
        <begin position="482"/>
        <end position="717"/>
    </location>
</feature>
<dbReference type="EMBL" id="OW150024">
    <property type="protein sequence ID" value="CAH2030769.1"/>
    <property type="molecule type" value="Genomic_DNA"/>
</dbReference>
<sequence length="722" mass="78274">MKTDGQEETVIFGESGMATPITAAVLGRLLLKRGLAVPPGELEQACAATQQEGVEQKPAERVSRILLAAGLKNIKVAQLRWERFDHRHLPALLLHNGCWQLAEHGDAGVLLLTAADGTVSRVANGELVDAVVLWLRVERPETPAGELLKSSASQMLLRELLRDKRWLLEVGVATVVVNLLAVATSLFSMQVYDRVVPTFAYATLWAMVAGMVIMVLLDWVLKFIRSRILDEVAKRVDIALSQQLYEHLLDLRLDKRPRSLGSLAAQMNGLETVRTFFSSTIVFAMTDLPFGLMFIVFIAAIGGMISTVYLALLPVSLLLGWLAQRQLRTLARLEIQRGHERHGLLVDTIQGAETIQSSGSGWFFADLWRSITASMAAYSLKSKLISSLTTTTTATLSTVGYVAAVVVGVLLIEAGQLTTGGLIACTILGGKVIGPIAQSVGILVQWQHVREALEMVNRLLALEGNRPEGKVLLVPETLPDRLELEGVRFAYPGTPVIRLQVETLAFGPGDRVVVMGPNGCGKSTLLKLAAGLYKPAEGQVKLGGADIWELDPQVLGERIGYLPQDVHLFKGTLKNNIMLAGGINDARFLEVAELLGLDRVAADSPRSMDTEISEGGQGLSGGQRQLTAISRIFLARPRVWLLDEPSASLDTESEERVLKALQSHTRPTDIVLIATHRPRLLSLANRLLIMRRGQVIADGPPAEVIQAMQAAQAAQNASGSTP</sequence>
<evidence type="ECO:0000259" key="8">
    <source>
        <dbReference type="PROSITE" id="PS50893"/>
    </source>
</evidence>
<dbReference type="Pfam" id="PF00664">
    <property type="entry name" value="ABC_membrane"/>
    <property type="match status" value="1"/>
</dbReference>
<dbReference type="Proteomes" id="UP001295463">
    <property type="component" value="Chromosome"/>
</dbReference>
<dbReference type="InterPro" id="IPR027417">
    <property type="entry name" value="P-loop_NTPase"/>
</dbReference>
<evidence type="ECO:0000256" key="4">
    <source>
        <dbReference type="ARBA" id="ARBA00022840"/>
    </source>
</evidence>
<comment type="subcellular location">
    <subcellularLocation>
        <location evidence="1">Cell membrane</location>
        <topology evidence="1">Multi-pass membrane protein</topology>
    </subcellularLocation>
</comment>
<keyword evidence="3" id="KW-0547">Nucleotide-binding</keyword>
<evidence type="ECO:0000256" key="7">
    <source>
        <dbReference type="SAM" id="Phobius"/>
    </source>
</evidence>
<dbReference type="InterPro" id="IPR039421">
    <property type="entry name" value="Type_1_exporter"/>
</dbReference>
<feature type="transmembrane region" description="Helical" evidence="7">
    <location>
        <begin position="307"/>
        <end position="323"/>
    </location>
</feature>
<dbReference type="RefSeq" id="WP_305731645.1">
    <property type="nucleotide sequence ID" value="NZ_OW150024.1"/>
</dbReference>
<dbReference type="InterPro" id="IPR003439">
    <property type="entry name" value="ABC_transporter-like_ATP-bd"/>
</dbReference>
<feature type="transmembrane region" description="Helical" evidence="7">
    <location>
        <begin position="276"/>
        <end position="301"/>
    </location>
</feature>
<evidence type="ECO:0000256" key="2">
    <source>
        <dbReference type="ARBA" id="ARBA00022692"/>
    </source>
</evidence>
<dbReference type="GO" id="GO:0005524">
    <property type="term" value="F:ATP binding"/>
    <property type="evidence" value="ECO:0007669"/>
    <property type="project" value="UniProtKB-KW"/>
</dbReference>
<keyword evidence="2 7" id="KW-0812">Transmembrane</keyword>
<dbReference type="Gene3D" id="3.40.50.300">
    <property type="entry name" value="P-loop containing nucleotide triphosphate hydrolases"/>
    <property type="match status" value="1"/>
</dbReference>
<keyword evidence="5 7" id="KW-1133">Transmembrane helix</keyword>
<proteinExistence type="predicted"/>
<dbReference type="PANTHER" id="PTHR24221:SF248">
    <property type="entry name" value="ABC TRANSPORTER TRANSMEMBRANE REGION"/>
    <property type="match status" value="1"/>
</dbReference>
<dbReference type="SMART" id="SM00382">
    <property type="entry name" value="AAA"/>
    <property type="match status" value="1"/>
</dbReference>
<keyword evidence="11" id="KW-1185">Reference proteome</keyword>
<dbReference type="PANTHER" id="PTHR24221">
    <property type="entry name" value="ATP-BINDING CASSETTE SUB-FAMILY B"/>
    <property type="match status" value="1"/>
</dbReference>
<dbReference type="Pfam" id="PF00005">
    <property type="entry name" value="ABC_tran"/>
    <property type="match status" value="1"/>
</dbReference>
<feature type="transmembrane region" description="Helical" evidence="7">
    <location>
        <begin position="199"/>
        <end position="221"/>
    </location>
</feature>
<gene>
    <name evidence="10" type="ORF">GEAMG1_0955</name>
</gene>
<keyword evidence="4 10" id="KW-0067">ATP-binding</keyword>
<reference evidence="10 11" key="1">
    <citation type="submission" date="2022-03" db="EMBL/GenBank/DDBJ databases">
        <authorList>
            <person name="Koch H."/>
        </authorList>
    </citation>
    <scope>NUCLEOTIDE SEQUENCE [LARGE SCALE GENOMIC DNA]</scope>
    <source>
        <strain evidence="10 11">G1</strain>
    </source>
</reference>
<dbReference type="SUPFAM" id="SSF52540">
    <property type="entry name" value="P-loop containing nucleoside triphosphate hydrolases"/>
    <property type="match status" value="1"/>
</dbReference>
<feature type="transmembrane region" description="Helical" evidence="7">
    <location>
        <begin position="384"/>
        <end position="412"/>
    </location>
</feature>
<feature type="transmembrane region" description="Helical" evidence="7">
    <location>
        <begin position="166"/>
        <end position="187"/>
    </location>
</feature>